<reference evidence="5" key="1">
    <citation type="journal article" date="2017" name="Genome Biol.">
        <title>Comparative genomics reveals high biological diversity and specific adaptations in the industrially and medically important fungal genus Aspergillus.</title>
        <authorList>
            <person name="de Vries R.P."/>
            <person name="Riley R."/>
            <person name="Wiebenga A."/>
            <person name="Aguilar-Osorio G."/>
            <person name="Amillis S."/>
            <person name="Uchima C.A."/>
            <person name="Anderluh G."/>
            <person name="Asadollahi M."/>
            <person name="Askin M."/>
            <person name="Barry K."/>
            <person name="Battaglia E."/>
            <person name="Bayram O."/>
            <person name="Benocci T."/>
            <person name="Braus-Stromeyer S.A."/>
            <person name="Caldana C."/>
            <person name="Canovas D."/>
            <person name="Cerqueira G.C."/>
            <person name="Chen F."/>
            <person name="Chen W."/>
            <person name="Choi C."/>
            <person name="Clum A."/>
            <person name="Dos Santos R.A."/>
            <person name="Damasio A.R."/>
            <person name="Diallinas G."/>
            <person name="Emri T."/>
            <person name="Fekete E."/>
            <person name="Flipphi M."/>
            <person name="Freyberg S."/>
            <person name="Gallo A."/>
            <person name="Gournas C."/>
            <person name="Habgood R."/>
            <person name="Hainaut M."/>
            <person name="Harispe M.L."/>
            <person name="Henrissat B."/>
            <person name="Hilden K.S."/>
            <person name="Hope R."/>
            <person name="Hossain A."/>
            <person name="Karabika E."/>
            <person name="Karaffa L."/>
            <person name="Karanyi Z."/>
            <person name="Krasevec N."/>
            <person name="Kuo A."/>
            <person name="Kusch H."/>
            <person name="LaButti K."/>
            <person name="Lagendijk E.L."/>
            <person name="Lapidus A."/>
            <person name="Levasseur A."/>
            <person name="Lindquist E."/>
            <person name="Lipzen A."/>
            <person name="Logrieco A.F."/>
            <person name="MacCabe A."/>
            <person name="Maekelae M.R."/>
            <person name="Malavazi I."/>
            <person name="Melin P."/>
            <person name="Meyer V."/>
            <person name="Mielnichuk N."/>
            <person name="Miskei M."/>
            <person name="Molnar A.P."/>
            <person name="Mule G."/>
            <person name="Ngan C.Y."/>
            <person name="Orejas M."/>
            <person name="Orosz E."/>
            <person name="Ouedraogo J.P."/>
            <person name="Overkamp K.M."/>
            <person name="Park H.-S."/>
            <person name="Perrone G."/>
            <person name="Piumi F."/>
            <person name="Punt P.J."/>
            <person name="Ram A.F."/>
            <person name="Ramon A."/>
            <person name="Rauscher S."/>
            <person name="Record E."/>
            <person name="Riano-Pachon D.M."/>
            <person name="Robert V."/>
            <person name="Roehrig J."/>
            <person name="Ruller R."/>
            <person name="Salamov A."/>
            <person name="Salih N.S."/>
            <person name="Samson R.A."/>
            <person name="Sandor E."/>
            <person name="Sanguinetti M."/>
            <person name="Schuetze T."/>
            <person name="Sepcic K."/>
            <person name="Shelest E."/>
            <person name="Sherlock G."/>
            <person name="Sophianopoulou V."/>
            <person name="Squina F.M."/>
            <person name="Sun H."/>
            <person name="Susca A."/>
            <person name="Todd R.B."/>
            <person name="Tsang A."/>
            <person name="Unkles S.E."/>
            <person name="van de Wiele N."/>
            <person name="van Rossen-Uffink D."/>
            <person name="Oliveira J.V."/>
            <person name="Vesth T.C."/>
            <person name="Visser J."/>
            <person name="Yu J.-H."/>
            <person name="Zhou M."/>
            <person name="Andersen M.R."/>
            <person name="Archer D.B."/>
            <person name="Baker S.E."/>
            <person name="Benoit I."/>
            <person name="Brakhage A.A."/>
            <person name="Braus G.H."/>
            <person name="Fischer R."/>
            <person name="Frisvad J.C."/>
            <person name="Goldman G.H."/>
            <person name="Houbraken J."/>
            <person name="Oakley B."/>
            <person name="Pocsi I."/>
            <person name="Scazzocchio C."/>
            <person name="Seiboth B."/>
            <person name="vanKuyk P.A."/>
            <person name="Wortman J."/>
            <person name="Dyer P.S."/>
            <person name="Grigoriev I.V."/>
        </authorList>
    </citation>
    <scope>NUCLEOTIDE SEQUENCE [LARGE SCALE GENOMIC DNA]</scope>
    <source>
        <strain evidence="5">ITEM 5010</strain>
    </source>
</reference>
<dbReference type="Gene3D" id="3.50.50.60">
    <property type="entry name" value="FAD/NAD(P)-binding domain"/>
    <property type="match status" value="1"/>
</dbReference>
<name>A0A1R3RLY6_ASPC5</name>
<dbReference type="OrthoDB" id="2915840at2759"/>
<evidence type="ECO:0000256" key="1">
    <source>
        <dbReference type="ARBA" id="ARBA00022630"/>
    </source>
</evidence>
<dbReference type="STRING" id="602072.A0A1R3RLY6"/>
<keyword evidence="5" id="KW-1185">Reference proteome</keyword>
<dbReference type="InterPro" id="IPR036188">
    <property type="entry name" value="FAD/NAD-bd_sf"/>
</dbReference>
<gene>
    <name evidence="4" type="ORF">ASPCADRAFT_397187</name>
</gene>
<evidence type="ECO:0000313" key="4">
    <source>
        <dbReference type="EMBL" id="OOF95494.1"/>
    </source>
</evidence>
<dbReference type="PRINTS" id="PR00411">
    <property type="entry name" value="PNDRDTASEI"/>
</dbReference>
<protein>
    <recommendedName>
        <fullName evidence="6">FAD/NAD(P)-binding domain-containing protein</fullName>
    </recommendedName>
</protein>
<dbReference type="Pfam" id="PF13738">
    <property type="entry name" value="Pyr_redox_3"/>
    <property type="match status" value="1"/>
</dbReference>
<organism evidence="4 5">
    <name type="scientific">Aspergillus carbonarius (strain ITEM 5010)</name>
    <dbReference type="NCBI Taxonomy" id="602072"/>
    <lineage>
        <taxon>Eukaryota</taxon>
        <taxon>Fungi</taxon>
        <taxon>Dikarya</taxon>
        <taxon>Ascomycota</taxon>
        <taxon>Pezizomycotina</taxon>
        <taxon>Eurotiomycetes</taxon>
        <taxon>Eurotiomycetidae</taxon>
        <taxon>Eurotiales</taxon>
        <taxon>Aspergillaceae</taxon>
        <taxon>Aspergillus</taxon>
        <taxon>Aspergillus subgen. Circumdati</taxon>
    </lineage>
</organism>
<evidence type="ECO:0008006" key="6">
    <source>
        <dbReference type="Google" id="ProtNLM"/>
    </source>
</evidence>
<dbReference type="PANTHER" id="PTHR23023">
    <property type="entry name" value="DIMETHYLANILINE MONOOXYGENASE"/>
    <property type="match status" value="1"/>
</dbReference>
<keyword evidence="1" id="KW-0285">Flavoprotein</keyword>
<dbReference type="GO" id="GO:0016491">
    <property type="term" value="F:oxidoreductase activity"/>
    <property type="evidence" value="ECO:0007669"/>
    <property type="project" value="UniProtKB-KW"/>
</dbReference>
<accession>A0A1R3RLY6</accession>
<dbReference type="EMBL" id="KV907500">
    <property type="protein sequence ID" value="OOF95494.1"/>
    <property type="molecule type" value="Genomic_DNA"/>
</dbReference>
<dbReference type="OMA" id="PRIELQC"/>
<proteinExistence type="predicted"/>
<dbReference type="Proteomes" id="UP000188318">
    <property type="component" value="Unassembled WGS sequence"/>
</dbReference>
<dbReference type="AlphaFoldDB" id="A0A1R3RLY6"/>
<evidence type="ECO:0000256" key="2">
    <source>
        <dbReference type="ARBA" id="ARBA00022827"/>
    </source>
</evidence>
<keyword evidence="2" id="KW-0274">FAD</keyword>
<dbReference type="SUPFAM" id="SSF51905">
    <property type="entry name" value="FAD/NAD(P)-binding domain"/>
    <property type="match status" value="1"/>
</dbReference>
<keyword evidence="3" id="KW-0560">Oxidoreductase</keyword>
<sequence>MHFKEQHVEVVVVGAGLGGLAAAKTYLELAPQTDLLILEGRSAVGGVWAQNSYEGLRTNNLYGTYEFSDFPLDPSKYDVRPEAHIPGYVLKQYFGDFAEHFDLQRRIRFNTRVHTIAKVDGHWKVQAQTINNRDETLYTCNKLIMCTGLSSTPNAISIPGQKDFGKPILNHTRLGIEGASLACDPAVKSVTVIGASKYGYDAVYMMASNGKRVEWINRRSGGGAVLMALPWVWFGRWRVKLEGLTTTRFVTWFSPCIWGNCDGFGWLRGLLHGTALGRWLVRLFWEKMSADVAEENGYRKEDALKHLEPDEGLFWTGRVGILSYPKHIYDFVRSGQVTVSRKDISHLSEQGTVNFADGTSLKTDALIAITGWDLAPTVTYEPKGLDISLGVPTRDMSDEQRFWNRFDRAADEEILKQFPALRHQPTAKVPYKPGVSAFRFYRGIAPPQLTAEGDHSIAFMKMINGPSNALLVEAQALWTYAYLNDKIPIERPNVYYQTALTSRFGKHRYPCGFGSWYPETVFDAMPYVDMLLMDLGINRWRKASWIREVFEEYTIHDYRGINREWSKVQQQKTNAAPLP</sequence>
<dbReference type="InterPro" id="IPR050346">
    <property type="entry name" value="FMO-like"/>
</dbReference>
<evidence type="ECO:0000256" key="3">
    <source>
        <dbReference type="ARBA" id="ARBA00023002"/>
    </source>
</evidence>
<evidence type="ECO:0000313" key="5">
    <source>
        <dbReference type="Proteomes" id="UP000188318"/>
    </source>
</evidence>
<dbReference type="VEuPathDB" id="FungiDB:ASPCADRAFT_397187"/>